<feature type="transmembrane region" description="Helical" evidence="1">
    <location>
        <begin position="152"/>
        <end position="171"/>
    </location>
</feature>
<comment type="caution">
    <text evidence="2">The sequence shown here is derived from an EMBL/GenBank/DDBJ whole genome shotgun (WGS) entry which is preliminary data.</text>
</comment>
<feature type="transmembrane region" description="Helical" evidence="1">
    <location>
        <begin position="112"/>
        <end position="132"/>
    </location>
</feature>
<sequence>MRPTAVAHGPVPGDLVRAATAVSVVVAVPVIGGVAGALLFLVLGGTVVPRALGLPTGLDLAFGGSLLFAAWAALLGWYDAVPWLDLLVHAVCTGLVAAVGTVALVRGRVTGAALVALTTAVGALGAVLWELGEWAGHTFLDDDIFVGYQDTVGDLAFGLLGALTAGIVLAARPTEAGRG</sequence>
<keyword evidence="1" id="KW-1133">Transmembrane helix</keyword>
<keyword evidence="3" id="KW-1185">Reference proteome</keyword>
<dbReference type="RefSeq" id="WP_253839203.1">
    <property type="nucleotide sequence ID" value="NZ_JAMTCS010000015.1"/>
</dbReference>
<evidence type="ECO:0000313" key="2">
    <source>
        <dbReference type="EMBL" id="MCP2266922.1"/>
    </source>
</evidence>
<dbReference type="InterPro" id="IPR014509">
    <property type="entry name" value="YjdF-like"/>
</dbReference>
<proteinExistence type="predicted"/>
<organism evidence="2 3">
    <name type="scientific">Promicromonospora thailandica</name>
    <dbReference type="NCBI Taxonomy" id="765201"/>
    <lineage>
        <taxon>Bacteria</taxon>
        <taxon>Bacillati</taxon>
        <taxon>Actinomycetota</taxon>
        <taxon>Actinomycetes</taxon>
        <taxon>Micrococcales</taxon>
        <taxon>Promicromonosporaceae</taxon>
        <taxon>Promicromonospora</taxon>
    </lineage>
</organism>
<feature type="transmembrane region" description="Helical" evidence="1">
    <location>
        <begin position="20"/>
        <end position="48"/>
    </location>
</feature>
<evidence type="ECO:0008006" key="4">
    <source>
        <dbReference type="Google" id="ProtNLM"/>
    </source>
</evidence>
<name>A0A9X2G7S3_9MICO</name>
<keyword evidence="1" id="KW-0812">Transmembrane</keyword>
<dbReference type="AlphaFoldDB" id="A0A9X2G7S3"/>
<reference evidence="2" key="1">
    <citation type="submission" date="2022-06" db="EMBL/GenBank/DDBJ databases">
        <title>Genomic Encyclopedia of Archaeal and Bacterial Type Strains, Phase II (KMG-II): from individual species to whole genera.</title>
        <authorList>
            <person name="Goeker M."/>
        </authorList>
    </citation>
    <scope>NUCLEOTIDE SEQUENCE</scope>
    <source>
        <strain evidence="2">DSM 26652</strain>
    </source>
</reference>
<dbReference type="Pfam" id="PF09997">
    <property type="entry name" value="DUF2238"/>
    <property type="match status" value="1"/>
</dbReference>
<keyword evidence="1" id="KW-0472">Membrane</keyword>
<evidence type="ECO:0000313" key="3">
    <source>
        <dbReference type="Proteomes" id="UP001139493"/>
    </source>
</evidence>
<protein>
    <recommendedName>
        <fullName evidence="4">DUF2238 domain-containing protein</fullName>
    </recommendedName>
</protein>
<gene>
    <name evidence="2" type="ORF">APR03_004294</name>
</gene>
<feature type="transmembrane region" description="Helical" evidence="1">
    <location>
        <begin position="86"/>
        <end position="105"/>
    </location>
</feature>
<dbReference type="Proteomes" id="UP001139493">
    <property type="component" value="Unassembled WGS sequence"/>
</dbReference>
<evidence type="ECO:0000256" key="1">
    <source>
        <dbReference type="SAM" id="Phobius"/>
    </source>
</evidence>
<accession>A0A9X2G7S3</accession>
<dbReference type="EMBL" id="JAMTCS010000015">
    <property type="protein sequence ID" value="MCP2266922.1"/>
    <property type="molecule type" value="Genomic_DNA"/>
</dbReference>
<feature type="transmembrane region" description="Helical" evidence="1">
    <location>
        <begin position="60"/>
        <end position="80"/>
    </location>
</feature>